<dbReference type="SUPFAM" id="SSF56801">
    <property type="entry name" value="Acetyl-CoA synthetase-like"/>
    <property type="match status" value="1"/>
</dbReference>
<reference evidence="1 2" key="1">
    <citation type="submission" date="2016-10" db="EMBL/GenBank/DDBJ databases">
        <authorList>
            <person name="de Groot N.N."/>
        </authorList>
    </citation>
    <scope>NUCLEOTIDE SEQUENCE [LARGE SCALE GENOMIC DNA]</scope>
    <source>
        <strain evidence="1 2">DSM 17794</strain>
    </source>
</reference>
<dbReference type="PANTHER" id="PTHR36932:SF1">
    <property type="entry name" value="CAPSULAR POLYSACCHARIDE BIOSYNTHESIS PROTEIN"/>
    <property type="match status" value="1"/>
</dbReference>
<name>A0A1I5A141_9FLAO</name>
<evidence type="ECO:0000313" key="1">
    <source>
        <dbReference type="EMBL" id="SFN56192.1"/>
    </source>
</evidence>
<sequence length="437" mass="51188">MPLNWFKLSLQLNKFPINRAQKLLDKIREIPEDNYEDYLESKKFEILDFHLKNNSFYREFCEKDNFEKWEEVPVLQKAELQQKLKTRLSKNFKKRNIYVGKTSGSSGEPFIFAKDRFCHALSWAGFQDRYQWHGIDLNKSLQARFYGIPLDLYGNLQERFKDRISLRRRFNIFDLSDGKMEIFLERFQKSKFDYINGYTSAILLFAKFLKSRKLQLKEVCPSLKLCIVTSERLFKEDRELIESAIGVPVINEYGASEVGLIAFEDEHKNWIVNSEDLYVEILDENNKPVPNGQEGRVVITSLYNLAHPMIRYDIGDTGILSEKSTPKTPVLQKLIGRTNDVARLANGKLVPGLTFYYVTKTIIEDNGNIKEFVVAQTEPDKFKIDYVSEKAFTENQIERILRAIEKYVGKDLKVLFERKEVLDRDKSGKLKQFTSRI</sequence>
<gene>
    <name evidence="1" type="ORF">SAMN05660413_01628</name>
</gene>
<keyword evidence="1" id="KW-0436">Ligase</keyword>
<proteinExistence type="predicted"/>
<evidence type="ECO:0000313" key="2">
    <source>
        <dbReference type="Proteomes" id="UP000199153"/>
    </source>
</evidence>
<dbReference type="Proteomes" id="UP000199153">
    <property type="component" value="Unassembled WGS sequence"/>
</dbReference>
<dbReference type="InterPro" id="IPR042099">
    <property type="entry name" value="ANL_N_sf"/>
</dbReference>
<dbReference type="AlphaFoldDB" id="A0A1I5A141"/>
<dbReference type="PANTHER" id="PTHR36932">
    <property type="entry name" value="CAPSULAR POLYSACCHARIDE BIOSYNTHESIS PROTEIN"/>
    <property type="match status" value="1"/>
</dbReference>
<protein>
    <submittedName>
        <fullName evidence="1">Phenylacetate-CoA ligase</fullName>
    </submittedName>
</protein>
<dbReference type="InterPro" id="IPR053158">
    <property type="entry name" value="CapK_Type1_Caps_Biosynth"/>
</dbReference>
<dbReference type="STRING" id="287099.SAMN05660413_01628"/>
<accession>A0A1I5A141</accession>
<organism evidence="1 2">
    <name type="scientific">Salegentibacter flavus</name>
    <dbReference type="NCBI Taxonomy" id="287099"/>
    <lineage>
        <taxon>Bacteria</taxon>
        <taxon>Pseudomonadati</taxon>
        <taxon>Bacteroidota</taxon>
        <taxon>Flavobacteriia</taxon>
        <taxon>Flavobacteriales</taxon>
        <taxon>Flavobacteriaceae</taxon>
        <taxon>Salegentibacter</taxon>
    </lineage>
</organism>
<dbReference type="EMBL" id="FOVL01000008">
    <property type="protein sequence ID" value="SFN56192.1"/>
    <property type="molecule type" value="Genomic_DNA"/>
</dbReference>
<keyword evidence="2" id="KW-1185">Reference proteome</keyword>
<dbReference type="GO" id="GO:0016874">
    <property type="term" value="F:ligase activity"/>
    <property type="evidence" value="ECO:0007669"/>
    <property type="project" value="UniProtKB-KW"/>
</dbReference>
<dbReference type="Gene3D" id="3.40.50.12780">
    <property type="entry name" value="N-terminal domain of ligase-like"/>
    <property type="match status" value="1"/>
</dbReference>